<name>A0A8S5NT41_9CAUD</name>
<dbReference type="EMBL" id="BK015249">
    <property type="protein sequence ID" value="DAD97902.1"/>
    <property type="molecule type" value="Genomic_DNA"/>
</dbReference>
<dbReference type="Pfam" id="PF20753">
    <property type="entry name" value="DUF6558_C"/>
    <property type="match status" value="1"/>
</dbReference>
<evidence type="ECO:0000313" key="2">
    <source>
        <dbReference type="EMBL" id="DAD97902.1"/>
    </source>
</evidence>
<dbReference type="InterPro" id="IPR048276">
    <property type="entry name" value="Phage_tail-like_C"/>
</dbReference>
<proteinExistence type="predicted"/>
<evidence type="ECO:0000259" key="1">
    <source>
        <dbReference type="Pfam" id="PF20753"/>
    </source>
</evidence>
<accession>A0A8S5NT41</accession>
<feature type="domain" description="Phage tail-like C-terminal" evidence="1">
    <location>
        <begin position="135"/>
        <end position="252"/>
    </location>
</feature>
<protein>
    <submittedName>
        <fullName evidence="2">Tail protein</fullName>
    </submittedName>
</protein>
<organism evidence="2">
    <name type="scientific">Siphoviridae sp. ctqrl18</name>
    <dbReference type="NCBI Taxonomy" id="2825681"/>
    <lineage>
        <taxon>Viruses</taxon>
        <taxon>Duplodnaviria</taxon>
        <taxon>Heunggongvirae</taxon>
        <taxon>Uroviricota</taxon>
        <taxon>Caudoviricetes</taxon>
    </lineage>
</organism>
<reference evidence="2" key="1">
    <citation type="journal article" date="2021" name="Proc. Natl. Acad. Sci. U.S.A.">
        <title>A Catalog of Tens of Thousands of Viruses from Human Metagenomes Reveals Hidden Associations with Chronic Diseases.</title>
        <authorList>
            <person name="Tisza M.J."/>
            <person name="Buck C.B."/>
        </authorList>
    </citation>
    <scope>NUCLEOTIDE SEQUENCE</scope>
    <source>
        <strain evidence="2">Ctqrl18</strain>
    </source>
</reference>
<sequence>MAQFNSELMINNCNIYQMYGYKSVLITGSEERVFGADRSISVESKNNGLPTSFTITKNRPSIKIELIKIDTETKRLKPISANDLRDLSRLMFKNKICMLQERNIVYFGFFTNGTNYFNTANQGYITLTFELVSPYCYSPIQTEHFWIVTKKEFALRNVATADEMVYPRIKIIGEKNGDVKIKNLTNNNTITIKSVKENEEIVLDGETREIFSLTNKSENMFSRLEYTKDFLYLEYAENHIVVEGNCQIEFQYQCPMLIV</sequence>